<evidence type="ECO:0000256" key="1">
    <source>
        <dbReference type="SAM" id="MobiDB-lite"/>
    </source>
</evidence>
<reference evidence="3" key="1">
    <citation type="journal article" date="2012" name="MBio">
        <title>Comparative genome analysis of Trichophyton rubrum and related dermatophytes reveals candidate genes involved in infection.</title>
        <authorList>
            <person name="Martinez D.A."/>
            <person name="Oliver B.G."/>
            <person name="Graeser Y."/>
            <person name="Goldberg J.M."/>
            <person name="Li W."/>
            <person name="Martinez-Rossi N.M."/>
            <person name="Monod M."/>
            <person name="Shelest E."/>
            <person name="Barton R.C."/>
            <person name="Birch E."/>
            <person name="Brakhage A.A."/>
            <person name="Chen Z."/>
            <person name="Gurr S.J."/>
            <person name="Heiman D."/>
            <person name="Heitman J."/>
            <person name="Kosti I."/>
            <person name="Rossi A."/>
            <person name="Saif S."/>
            <person name="Samalova M."/>
            <person name="Saunders C.W."/>
            <person name="Shea T."/>
            <person name="Summerbell R.C."/>
            <person name="Xu J."/>
            <person name="Young S."/>
            <person name="Zeng Q."/>
            <person name="Birren B.W."/>
            <person name="Cuomo C.A."/>
            <person name="White T.C."/>
        </authorList>
    </citation>
    <scope>NUCLEOTIDE SEQUENCE [LARGE SCALE GENOMIC DNA]</scope>
    <source>
        <strain evidence="3">ATCC MYA-4605 / CBS 113480</strain>
    </source>
</reference>
<dbReference type="GeneID" id="9223242"/>
<gene>
    <name evidence="2" type="ORF">MCYG_02802</name>
</gene>
<dbReference type="OMA" id="RSNTWIL"/>
<dbReference type="Proteomes" id="UP000002035">
    <property type="component" value="Unassembled WGS sequence"/>
</dbReference>
<dbReference type="HOGENOM" id="CLU_052357_0_0_1"/>
<dbReference type="OrthoDB" id="5332316at2759"/>
<name>C5FGU8_ARTOC</name>
<dbReference type="EMBL" id="DS995702">
    <property type="protein sequence ID" value="EEQ29983.1"/>
    <property type="molecule type" value="Genomic_DNA"/>
</dbReference>
<evidence type="ECO:0000313" key="3">
    <source>
        <dbReference type="Proteomes" id="UP000002035"/>
    </source>
</evidence>
<keyword evidence="3" id="KW-1185">Reference proteome</keyword>
<dbReference type="VEuPathDB" id="FungiDB:MCYG_02802"/>
<evidence type="ECO:0000313" key="2">
    <source>
        <dbReference type="EMBL" id="EEQ29983.1"/>
    </source>
</evidence>
<dbReference type="eggNOG" id="ENOG502SPB4">
    <property type="taxonomic scope" value="Eukaryota"/>
</dbReference>
<sequence>MRCRAPIWLPRSPLFRGNVRYPLLSTSTLVRPYHGANEPGSLEAKAQQPGRGEARPSLPERTKLDRENLLKEFGLETVPGTANQGTGAKVDNMGQLQITDTSLSERPHKTALLLYRAPVSLTERDFLRILSPGKHIEGWKSHGGLEQIIPARNRKTLERTNGWLLLFSSPAAAAAYQRKVHKLRELLRDKTPFFPASSIDLPSNYHVPGSMGFALQDYTLTSPWQFPLVTAEFFPFGSWVNSCIRTHETITGISTKDGQPPKTSPSPSLPLPGYPVRMCISRDSSLTLTRKSLITFLIWDGKNRSVPWDLIDGWDKVTFLTNGKEDGSNPLGEKVQAKPRFGEYDVSNWRIMFRSASDARRFVRTWHMKEFPQPTDGHYCDPPPFVKAEALFWDDSF</sequence>
<organism evidence="2 3">
    <name type="scientific">Arthroderma otae (strain ATCC MYA-4605 / CBS 113480)</name>
    <name type="common">Microsporum canis</name>
    <dbReference type="NCBI Taxonomy" id="554155"/>
    <lineage>
        <taxon>Eukaryota</taxon>
        <taxon>Fungi</taxon>
        <taxon>Dikarya</taxon>
        <taxon>Ascomycota</taxon>
        <taxon>Pezizomycotina</taxon>
        <taxon>Eurotiomycetes</taxon>
        <taxon>Eurotiomycetidae</taxon>
        <taxon>Onygenales</taxon>
        <taxon>Arthrodermataceae</taxon>
        <taxon>Microsporum</taxon>
    </lineage>
</organism>
<proteinExistence type="predicted"/>
<dbReference type="RefSeq" id="XP_002849868.1">
    <property type="nucleotide sequence ID" value="XM_002849822.1"/>
</dbReference>
<accession>C5FGU8</accession>
<protein>
    <submittedName>
        <fullName evidence="2">Uncharacterized protein</fullName>
    </submittedName>
</protein>
<feature type="region of interest" description="Disordered" evidence="1">
    <location>
        <begin position="32"/>
        <end position="61"/>
    </location>
</feature>
<dbReference type="AlphaFoldDB" id="C5FGU8"/>
<feature type="compositionally biased region" description="Basic and acidic residues" evidence="1">
    <location>
        <begin position="52"/>
        <end position="61"/>
    </location>
</feature>